<evidence type="ECO:0000256" key="1">
    <source>
        <dbReference type="ARBA" id="ARBA00022553"/>
    </source>
</evidence>
<protein>
    <submittedName>
        <fullName evidence="6">Response regulator transcription factor</fullName>
    </submittedName>
</protein>
<dbReference type="SUPFAM" id="SSF46894">
    <property type="entry name" value="C-terminal effector domain of the bipartite response regulators"/>
    <property type="match status" value="1"/>
</dbReference>
<dbReference type="CDD" id="cd00383">
    <property type="entry name" value="trans_reg_C"/>
    <property type="match status" value="1"/>
</dbReference>
<dbReference type="InterPro" id="IPR039420">
    <property type="entry name" value="WalR-like"/>
</dbReference>
<proteinExistence type="predicted"/>
<reference evidence="6 7" key="1">
    <citation type="submission" date="2019-06" db="EMBL/GenBank/DDBJ databases">
        <title>Draft genome sequence of Actinomyces oris CCUG 34288T.</title>
        <authorList>
            <person name="Salva-Serra F."/>
            <person name="Cardew S."/>
            <person name="Moore E."/>
        </authorList>
    </citation>
    <scope>NUCLEOTIDE SEQUENCE [LARGE SCALE GENOMIC DNA]</scope>
    <source>
        <strain evidence="6 7">CCUG 34288</strain>
    </source>
</reference>
<keyword evidence="2" id="KW-0902">Two-component regulatory system</keyword>
<comment type="caution">
    <text evidence="6">The sequence shown here is derived from an EMBL/GenBank/DDBJ whole genome shotgun (WGS) entry which is preliminary data.</text>
</comment>
<dbReference type="PANTHER" id="PTHR48111:SF28">
    <property type="entry name" value="TRANSCRIPTIONAL REGULATORY PROTEIN TCRX-RELATED"/>
    <property type="match status" value="1"/>
</dbReference>
<dbReference type="Gene3D" id="6.10.250.690">
    <property type="match status" value="1"/>
</dbReference>
<evidence type="ECO:0000256" key="2">
    <source>
        <dbReference type="ARBA" id="ARBA00023012"/>
    </source>
</evidence>
<dbReference type="RefSeq" id="WP_075377905.1">
    <property type="nucleotide sequence ID" value="NZ_CAUPXL010000015.1"/>
</dbReference>
<evidence type="ECO:0000256" key="4">
    <source>
        <dbReference type="ARBA" id="ARBA00023125"/>
    </source>
</evidence>
<dbReference type="PROSITE" id="PS50110">
    <property type="entry name" value="RESPONSE_REGULATORY"/>
    <property type="match status" value="1"/>
</dbReference>
<dbReference type="SMART" id="SM00862">
    <property type="entry name" value="Trans_reg_C"/>
    <property type="match status" value="1"/>
</dbReference>
<dbReference type="InterPro" id="IPR001789">
    <property type="entry name" value="Sig_transdc_resp-reg_receiver"/>
</dbReference>
<dbReference type="GeneID" id="64214179"/>
<name>A0A1Q8WYA8_9ACTO</name>
<dbReference type="InterPro" id="IPR001867">
    <property type="entry name" value="OmpR/PhoB-type_DNA-bd"/>
</dbReference>
<dbReference type="Pfam" id="PF00072">
    <property type="entry name" value="Response_reg"/>
    <property type="match status" value="1"/>
</dbReference>
<evidence type="ECO:0000256" key="5">
    <source>
        <dbReference type="ARBA" id="ARBA00023163"/>
    </source>
</evidence>
<dbReference type="AlphaFoldDB" id="A0A1Q8WYA8"/>
<keyword evidence="5" id="KW-0804">Transcription</keyword>
<dbReference type="GO" id="GO:0000156">
    <property type="term" value="F:phosphorelay response regulator activity"/>
    <property type="evidence" value="ECO:0007669"/>
    <property type="project" value="TreeGrafter"/>
</dbReference>
<dbReference type="InterPro" id="IPR016032">
    <property type="entry name" value="Sig_transdc_resp-reg_C-effctor"/>
</dbReference>
<dbReference type="GO" id="GO:0032993">
    <property type="term" value="C:protein-DNA complex"/>
    <property type="evidence" value="ECO:0007669"/>
    <property type="project" value="TreeGrafter"/>
</dbReference>
<dbReference type="FunFam" id="1.10.10.10:FF:000005">
    <property type="entry name" value="Two-component system response regulator"/>
    <property type="match status" value="1"/>
</dbReference>
<gene>
    <name evidence="6" type="ORF">FK267_02670</name>
</gene>
<evidence type="ECO:0000313" key="6">
    <source>
        <dbReference type="EMBL" id="TQD63492.1"/>
    </source>
</evidence>
<dbReference type="PROSITE" id="PS51755">
    <property type="entry name" value="OMPR_PHOB"/>
    <property type="match status" value="1"/>
</dbReference>
<dbReference type="Proteomes" id="UP000317942">
    <property type="component" value="Unassembled WGS sequence"/>
</dbReference>
<keyword evidence="3" id="KW-0805">Transcription regulation</keyword>
<dbReference type="InterPro" id="IPR011006">
    <property type="entry name" value="CheY-like_superfamily"/>
</dbReference>
<dbReference type="OrthoDB" id="9812490at2"/>
<dbReference type="Pfam" id="PF00486">
    <property type="entry name" value="Trans_reg_C"/>
    <property type="match status" value="1"/>
</dbReference>
<dbReference type="Gene3D" id="3.40.50.2300">
    <property type="match status" value="1"/>
</dbReference>
<accession>A0A1Q8WYA8</accession>
<keyword evidence="4" id="KW-0238">DNA-binding</keyword>
<evidence type="ECO:0000313" key="7">
    <source>
        <dbReference type="Proteomes" id="UP000317942"/>
    </source>
</evidence>
<dbReference type="GO" id="GO:0005829">
    <property type="term" value="C:cytosol"/>
    <property type="evidence" value="ECO:0007669"/>
    <property type="project" value="TreeGrafter"/>
</dbReference>
<sequence>MERSQQSRTEAHLLVVDDEPNIRDLLASSLRFAGFEVSIAGDGNGALKTVEKTSPDLVVLDVMLPDMDGFTVARRLRERDVTTPILFLTARDDMADKVQGLTVGGDDYVTKPFGLEEVIARIRAILRRTHAIENQDDGVVRVADLVLDEDAHEVYRADVEVDLSPTEFKLLRYLMLNAGRVVSKAQILDHVWEYDWNGDAAIVESYISYLRRKVDQIQGADGQPVTPLIQTRRGVGYMLREPKAE</sequence>
<dbReference type="PANTHER" id="PTHR48111">
    <property type="entry name" value="REGULATOR OF RPOS"/>
    <property type="match status" value="1"/>
</dbReference>
<dbReference type="InterPro" id="IPR036388">
    <property type="entry name" value="WH-like_DNA-bd_sf"/>
</dbReference>
<dbReference type="SMART" id="SM00448">
    <property type="entry name" value="REC"/>
    <property type="match status" value="1"/>
</dbReference>
<dbReference type="GO" id="GO:0006355">
    <property type="term" value="P:regulation of DNA-templated transcription"/>
    <property type="evidence" value="ECO:0007669"/>
    <property type="project" value="InterPro"/>
</dbReference>
<evidence type="ECO:0000256" key="3">
    <source>
        <dbReference type="ARBA" id="ARBA00023015"/>
    </source>
</evidence>
<keyword evidence="1" id="KW-0597">Phosphoprotein</keyword>
<organism evidence="6 7">
    <name type="scientific">Actinomyces oris</name>
    <dbReference type="NCBI Taxonomy" id="544580"/>
    <lineage>
        <taxon>Bacteria</taxon>
        <taxon>Bacillati</taxon>
        <taxon>Actinomycetota</taxon>
        <taxon>Actinomycetes</taxon>
        <taxon>Actinomycetales</taxon>
        <taxon>Actinomycetaceae</taxon>
        <taxon>Actinomyces</taxon>
    </lineage>
</organism>
<dbReference type="GO" id="GO:0000976">
    <property type="term" value="F:transcription cis-regulatory region binding"/>
    <property type="evidence" value="ECO:0007669"/>
    <property type="project" value="TreeGrafter"/>
</dbReference>
<dbReference type="SUPFAM" id="SSF52172">
    <property type="entry name" value="CheY-like"/>
    <property type="match status" value="1"/>
</dbReference>
<dbReference type="Gene3D" id="1.10.10.10">
    <property type="entry name" value="Winged helix-like DNA-binding domain superfamily/Winged helix DNA-binding domain"/>
    <property type="match status" value="1"/>
</dbReference>
<dbReference type="FunFam" id="3.40.50.2300:FF:000001">
    <property type="entry name" value="DNA-binding response regulator PhoB"/>
    <property type="match status" value="1"/>
</dbReference>
<dbReference type="EMBL" id="VICC01000001">
    <property type="protein sequence ID" value="TQD63492.1"/>
    <property type="molecule type" value="Genomic_DNA"/>
</dbReference>